<dbReference type="Proteomes" id="UP001157502">
    <property type="component" value="Chromosome 29"/>
</dbReference>
<name>A0ACC2FDH5_DALPE</name>
<accession>A0ACC2FDH5</accession>
<dbReference type="EMBL" id="CM055756">
    <property type="protein sequence ID" value="KAJ7989468.1"/>
    <property type="molecule type" value="Genomic_DNA"/>
</dbReference>
<sequence>MALQKLIFRVIISPRPFVNISKKHGCAFSVLHSDLNMQVEHDRTNSCFFIRLVVEGKLDKAVLRYKFTGKNGIDLLSTDVPESFRGKGVAALLSKEVWLGLITSKRSFRDSSRNFSLFSSLWWFVRAPVAQINHVGRGCATSRRLPQGIIIGVKKGGTRALLEFLRLHPDIRALGSEPHFFDRHYSRGLNWYRSLMPKALEGQVVLEKTPRYYVTVESPNRIHTMSREVKLIVVVRDPVTRAISDYTQILSKSPSVPTFETLAFRNGTEEKFEVDTLWSPISIGLYALHLERWLAYFPIEQIHFFHGERLVSNPAGELGRVQDFLGLQKIITDKHFYFNMTKGFPCLKKPEGSSKPHCLGKTKGRPHVDIHPQVIRRLKLFYQPHNLRFYHMTGQDFGWLRNPEFSPPPTGTAVMYISHICSVKSSSNCFCLIRSFFSMFRRLYLNSRMVLVYLFSAVTAEPMQVAKEPHARLEGRGNGQREKKMPVWNFLMRNFSSPDSQMYWTSRLSFMLLLLKRMQYVCLVVTGPVQKGLTTFLVPSHQKLVVTADRAHANATSTVFRLRHCTANLHNLVAFSGQAEHQWWMGTSDPVRFHVGYYSI</sequence>
<evidence type="ECO:0000313" key="1">
    <source>
        <dbReference type="EMBL" id="KAJ7989468.1"/>
    </source>
</evidence>
<keyword evidence="2" id="KW-1185">Reference proteome</keyword>
<evidence type="ECO:0000313" key="2">
    <source>
        <dbReference type="Proteomes" id="UP001157502"/>
    </source>
</evidence>
<reference evidence="1" key="1">
    <citation type="submission" date="2021-05" db="EMBL/GenBank/DDBJ databases">
        <authorList>
            <person name="Pan Q."/>
            <person name="Jouanno E."/>
            <person name="Zahm M."/>
            <person name="Klopp C."/>
            <person name="Cabau C."/>
            <person name="Louis A."/>
            <person name="Berthelot C."/>
            <person name="Parey E."/>
            <person name="Roest Crollius H."/>
            <person name="Montfort J."/>
            <person name="Robinson-Rechavi M."/>
            <person name="Bouchez O."/>
            <person name="Lampietro C."/>
            <person name="Lopez Roques C."/>
            <person name="Donnadieu C."/>
            <person name="Postlethwait J."/>
            <person name="Bobe J."/>
            <person name="Dillon D."/>
            <person name="Chandos A."/>
            <person name="von Hippel F."/>
            <person name="Guiguen Y."/>
        </authorList>
    </citation>
    <scope>NUCLEOTIDE SEQUENCE</scope>
    <source>
        <strain evidence="1">YG-Jan2019</strain>
    </source>
</reference>
<protein>
    <submittedName>
        <fullName evidence="1">Uncharacterized protein</fullName>
    </submittedName>
</protein>
<gene>
    <name evidence="1" type="ORF">DPEC_G00304860</name>
</gene>
<organism evidence="1 2">
    <name type="scientific">Dallia pectoralis</name>
    <name type="common">Alaska blackfish</name>
    <dbReference type="NCBI Taxonomy" id="75939"/>
    <lineage>
        <taxon>Eukaryota</taxon>
        <taxon>Metazoa</taxon>
        <taxon>Chordata</taxon>
        <taxon>Craniata</taxon>
        <taxon>Vertebrata</taxon>
        <taxon>Euteleostomi</taxon>
        <taxon>Actinopterygii</taxon>
        <taxon>Neopterygii</taxon>
        <taxon>Teleostei</taxon>
        <taxon>Protacanthopterygii</taxon>
        <taxon>Esociformes</taxon>
        <taxon>Umbridae</taxon>
        <taxon>Dallia</taxon>
    </lineage>
</organism>
<proteinExistence type="predicted"/>
<comment type="caution">
    <text evidence="1">The sequence shown here is derived from an EMBL/GenBank/DDBJ whole genome shotgun (WGS) entry which is preliminary data.</text>
</comment>